<keyword evidence="2" id="KW-1185">Reference proteome</keyword>
<gene>
    <name evidence="1" type="ORF">MQE35_11770</name>
</gene>
<protein>
    <submittedName>
        <fullName evidence="1">Uncharacterized protein</fullName>
    </submittedName>
</protein>
<organism evidence="1 2">
    <name type="scientific">Abyssalbus ytuae</name>
    <dbReference type="NCBI Taxonomy" id="2926907"/>
    <lineage>
        <taxon>Bacteria</taxon>
        <taxon>Pseudomonadati</taxon>
        <taxon>Bacteroidota</taxon>
        <taxon>Flavobacteriia</taxon>
        <taxon>Flavobacteriales</taxon>
        <taxon>Flavobacteriaceae</taxon>
        <taxon>Abyssalbus</taxon>
    </lineage>
</organism>
<reference evidence="1" key="1">
    <citation type="submission" date="2022-03" db="EMBL/GenBank/DDBJ databases">
        <title>Description of Abyssus ytuae gen. nov., sp. nov., a novel member of the family Flavobacteriaceae isolated from the sediment of Mariana Trench.</title>
        <authorList>
            <person name="Zhang J."/>
            <person name="Xu X."/>
        </authorList>
    </citation>
    <scope>NUCLEOTIDE SEQUENCE</scope>
    <source>
        <strain evidence="1">MT3330</strain>
    </source>
</reference>
<dbReference type="AlphaFoldDB" id="A0A9E6ZPK5"/>
<sequence length="228" mass="27022">MKNYLILIFLFITNISLSQEINSVNLGKQEFTNTTSGRILNIDNKADNEIKGSVFLFENWNTSAFISLNDGKKYKLNGLNYNVIKGQMGYKISEDSIYMINPKILESVSINNKLFKRFLDPEVLKKSFFEVLLINDKFEFLKKYHIRVKKGVYNKLTQQKITPDSYVLKSTYFIKEEDEIKKIFLKKRAFLNFFEDKSEKIKKYVSQNKLSYKKEKDLKSIFNYYYTL</sequence>
<evidence type="ECO:0000313" key="2">
    <source>
        <dbReference type="Proteomes" id="UP000831290"/>
    </source>
</evidence>
<name>A0A9E6ZPK5_9FLAO</name>
<dbReference type="EMBL" id="CP094358">
    <property type="protein sequence ID" value="UOB16413.1"/>
    <property type="molecule type" value="Genomic_DNA"/>
</dbReference>
<evidence type="ECO:0000313" key="1">
    <source>
        <dbReference type="EMBL" id="UOB16413.1"/>
    </source>
</evidence>
<dbReference type="Proteomes" id="UP000831290">
    <property type="component" value="Chromosome"/>
</dbReference>
<proteinExistence type="predicted"/>
<dbReference type="RefSeq" id="WP_255841593.1">
    <property type="nucleotide sequence ID" value="NZ_CP094358.1"/>
</dbReference>
<dbReference type="KEGG" id="fbm:MQE35_11770"/>
<accession>A0A9E6ZPK5</accession>